<dbReference type="EMBL" id="JAUQYP010000001">
    <property type="protein sequence ID" value="MDO8107938.1"/>
    <property type="molecule type" value="Genomic_DNA"/>
</dbReference>
<protein>
    <submittedName>
        <fullName evidence="1">DUF4192 domain-containing protein</fullName>
    </submittedName>
</protein>
<proteinExistence type="predicted"/>
<keyword evidence="2" id="KW-1185">Reference proteome</keyword>
<evidence type="ECO:0000313" key="2">
    <source>
        <dbReference type="Proteomes" id="UP001232536"/>
    </source>
</evidence>
<evidence type="ECO:0000313" key="1">
    <source>
        <dbReference type="EMBL" id="MDO8107938.1"/>
    </source>
</evidence>
<organism evidence="1 2">
    <name type="scientific">Actinotalea lenta</name>
    <dbReference type="NCBI Taxonomy" id="3064654"/>
    <lineage>
        <taxon>Bacteria</taxon>
        <taxon>Bacillati</taxon>
        <taxon>Actinomycetota</taxon>
        <taxon>Actinomycetes</taxon>
        <taxon>Micrococcales</taxon>
        <taxon>Cellulomonadaceae</taxon>
        <taxon>Actinotalea</taxon>
    </lineage>
</organism>
<reference evidence="1 2" key="1">
    <citation type="submission" date="2023-07" db="EMBL/GenBank/DDBJ databases">
        <title>Description of novel actinomycetes strains, isolated from tidal flat sediment.</title>
        <authorList>
            <person name="Lu C."/>
        </authorList>
    </citation>
    <scope>NUCLEOTIDE SEQUENCE [LARGE SCALE GENOMIC DNA]</scope>
    <source>
        <strain evidence="1 2">SYSU T00b441</strain>
    </source>
</reference>
<dbReference type="Pfam" id="PF13830">
    <property type="entry name" value="DUF4192"/>
    <property type="match status" value="1"/>
</dbReference>
<comment type="caution">
    <text evidence="1">The sequence shown here is derived from an EMBL/GenBank/DDBJ whole genome shotgun (WGS) entry which is preliminary data.</text>
</comment>
<dbReference type="RefSeq" id="WP_304601532.1">
    <property type="nucleotide sequence ID" value="NZ_JAUQYP010000001.1"/>
</dbReference>
<accession>A0ABT9DEN6</accession>
<dbReference type="InterPro" id="IPR025447">
    <property type="entry name" value="DUF4192"/>
</dbReference>
<gene>
    <name evidence="1" type="ORF">Q6348_12105</name>
</gene>
<dbReference type="Proteomes" id="UP001232536">
    <property type="component" value="Unassembled WGS sequence"/>
</dbReference>
<name>A0ABT9DEN6_9CELL</name>
<sequence length="357" mass="37745">MTTTIRTNEPRELLALIPYQLGFRPRESVVAVSLRGGTRVGLVARVDLADLAHPGHGPRVARSLVGHLLDDGATAMVVVLYTNADLDAAGNQAIARLADAGEPYLPEPECWVVGRDGYYAPACRDPQCCPPGGRPLADLEATRIGAEMVLLGAPVVDDRADLARLPRPDEAARRSARRAAKRWTDRARRTGGADALARWRREGLEVWRGLVEGADPVPPTLGRCQAALDDLLVRDAVLLDLIPGRAGLADRVVAGSDGSEISAALRELVDPNEGVAPPDRVAAAATVLAAVAGHRPRAAVPAVTLLAMTAWWQGDGARAGVLVERALASDPGYRLAVLLEQTLAAGMPPGWLREPPG</sequence>